<sequence length="445" mass="48496">MKVCFITLGSRGDVQPVIALGAALRERGHDVVIACMGAGLVALVQSAGLRAHELIHTLPDHDEGYQKSLHNPISRVRAWRDYMKATFPKVSRELNVVCEGADIVLAHSDALNLVVATTSKTGGKVMGYRFFPGTMNSAYPVTQYTPAGWAQQILESAPGFVKRATWRVGEYITWQHIRWVLNYHRNALGLPPHRSFRDMSRETANIPDIQFYDQALVPELSSEFGADKPMLGFLQVAPKSWQRNEEQERAAEDVRTWMRAGEPPIYWGFGSIRVSDPDGLARMFADVCRRNGQRGLIVAGWSDLADRDLGDHVKVVESVEHATVLPLCKAAVHHGGAGTTAACLRAGLPSLICSVLADQPFWGRRIQALGVGAHVPVQQLTEKKLEDALRVLLSAKTVERAQTIAQALIPGAQVAQRAAQAIESAVPAQPAAPVESAEPAQPAVP</sequence>
<proteinExistence type="predicted"/>
<dbReference type="CAZy" id="GT1">
    <property type="family name" value="Glycosyltransferase Family 1"/>
</dbReference>
<dbReference type="EC" id="2.4.1.173" evidence="3"/>
<dbReference type="InterPro" id="IPR002213">
    <property type="entry name" value="UDP_glucos_trans"/>
</dbReference>
<dbReference type="InterPro" id="IPR010610">
    <property type="entry name" value="EryCIII-like_C"/>
</dbReference>
<dbReference type="FunFam" id="3.40.50.2000:FF:000009">
    <property type="entry name" value="Sterol 3-beta-glucosyltransferase UGT80A2"/>
    <property type="match status" value="1"/>
</dbReference>
<reference evidence="3 4" key="1">
    <citation type="journal article" date="2010" name="Stand. Genomic Sci.">
        <title>Complete genome sequence of Segniliparus rotundus type strain (CDC 1076).</title>
        <authorList>
            <person name="Sikorski J."/>
            <person name="Lapidus A."/>
            <person name="Copeland A."/>
            <person name="Misra M."/>
            <person name="Glavina Del Rio T."/>
            <person name="Nolan M."/>
            <person name="Lucas S."/>
            <person name="Chen F."/>
            <person name="Tice H."/>
            <person name="Cheng J.F."/>
            <person name="Jando M."/>
            <person name="Schneider S."/>
            <person name="Bruce D."/>
            <person name="Goodwin L."/>
            <person name="Pitluck S."/>
            <person name="Liolios K."/>
            <person name="Mikhailova N."/>
            <person name="Pati A."/>
            <person name="Ivanova N."/>
            <person name="Mavromatis K."/>
            <person name="Chen A."/>
            <person name="Palaniappan K."/>
            <person name="Chertkov O."/>
            <person name="Land M."/>
            <person name="Hauser L."/>
            <person name="Chang Y.J."/>
            <person name="Jeffries C.D."/>
            <person name="Brettin T."/>
            <person name="Detter J.C."/>
            <person name="Han C."/>
            <person name="Rohde M."/>
            <person name="Goker M."/>
            <person name="Bristow J."/>
            <person name="Eisen J.A."/>
            <person name="Markowitz V."/>
            <person name="Hugenholtz P."/>
            <person name="Kyrpides N.C."/>
            <person name="Klenk H.P."/>
        </authorList>
    </citation>
    <scope>NUCLEOTIDE SEQUENCE [LARGE SCALE GENOMIC DNA]</scope>
    <source>
        <strain evidence="4">ATCC BAA-972 / CDC 1076 / CIP 108378 / DSM 44985 / JCM 13578</strain>
    </source>
</reference>
<dbReference type="Pfam" id="PF06722">
    <property type="entry name" value="EryCIII-like_C"/>
    <property type="match status" value="1"/>
</dbReference>
<dbReference type="Proteomes" id="UP000002247">
    <property type="component" value="Chromosome"/>
</dbReference>
<dbReference type="Pfam" id="PF03033">
    <property type="entry name" value="Glyco_transf_28"/>
    <property type="match status" value="1"/>
</dbReference>
<dbReference type="eggNOG" id="COG1819">
    <property type="taxonomic scope" value="Bacteria"/>
</dbReference>
<keyword evidence="3" id="KW-0328">Glycosyltransferase</keyword>
<dbReference type="InterPro" id="IPR004276">
    <property type="entry name" value="GlycoTrans_28_N"/>
</dbReference>
<keyword evidence="3" id="KW-0808">Transferase</keyword>
<evidence type="ECO:0000259" key="2">
    <source>
        <dbReference type="Pfam" id="PF06722"/>
    </source>
</evidence>
<dbReference type="EMBL" id="CP001958">
    <property type="protein sequence ID" value="ADG98961.1"/>
    <property type="molecule type" value="Genomic_DNA"/>
</dbReference>
<accession>D6ZBK9</accession>
<dbReference type="InterPro" id="IPR050426">
    <property type="entry name" value="Glycosyltransferase_28"/>
</dbReference>
<dbReference type="AlphaFoldDB" id="D6ZBK9"/>
<feature type="domain" description="Glycosyltransferase family 28 N-terminal" evidence="1">
    <location>
        <begin position="4"/>
        <end position="91"/>
    </location>
</feature>
<dbReference type="PANTHER" id="PTHR48050:SF13">
    <property type="entry name" value="STEROL 3-BETA-GLUCOSYLTRANSFERASE UGT80A2"/>
    <property type="match status" value="1"/>
</dbReference>
<dbReference type="KEGG" id="srt:Srot_2524"/>
<protein>
    <submittedName>
        <fullName evidence="3">Sterol 3-beta-glucosyltransferase</fullName>
        <ecNumber evidence="3">2.4.1.173</ecNumber>
    </submittedName>
</protein>
<dbReference type="CDD" id="cd03784">
    <property type="entry name" value="GT1_Gtf-like"/>
    <property type="match status" value="1"/>
</dbReference>
<gene>
    <name evidence="3" type="ordered locus">Srot_2524</name>
</gene>
<feature type="domain" description="Erythromycin biosynthesis protein CIII-like C-terminal" evidence="2">
    <location>
        <begin position="307"/>
        <end position="402"/>
    </location>
</feature>
<dbReference type="SUPFAM" id="SSF53756">
    <property type="entry name" value="UDP-Glycosyltransferase/glycogen phosphorylase"/>
    <property type="match status" value="1"/>
</dbReference>
<keyword evidence="4" id="KW-1185">Reference proteome</keyword>
<name>D6ZBK9_SEGRD</name>
<dbReference type="HOGENOM" id="CLU_000537_8_0_11"/>
<dbReference type="STRING" id="640132.Srot_2524"/>
<dbReference type="GO" id="GO:0016906">
    <property type="term" value="F:sterol 3-beta-glucosyltransferase activity"/>
    <property type="evidence" value="ECO:0007669"/>
    <property type="project" value="UniProtKB-EC"/>
</dbReference>
<dbReference type="Gene3D" id="3.40.50.2000">
    <property type="entry name" value="Glycogen Phosphorylase B"/>
    <property type="match status" value="2"/>
</dbReference>
<evidence type="ECO:0000313" key="4">
    <source>
        <dbReference type="Proteomes" id="UP000002247"/>
    </source>
</evidence>
<dbReference type="GO" id="GO:0033072">
    <property type="term" value="P:vancomycin biosynthetic process"/>
    <property type="evidence" value="ECO:0007669"/>
    <property type="project" value="UniProtKB-ARBA"/>
</dbReference>
<dbReference type="PANTHER" id="PTHR48050">
    <property type="entry name" value="STEROL 3-BETA-GLUCOSYLTRANSFERASE"/>
    <property type="match status" value="1"/>
</dbReference>
<organism evidence="3 4">
    <name type="scientific">Segniliparus rotundus (strain ATCC BAA-972 / CDC 1076 / CIP 108378 / DSM 44985 / JCM 13578)</name>
    <dbReference type="NCBI Taxonomy" id="640132"/>
    <lineage>
        <taxon>Bacteria</taxon>
        <taxon>Bacillati</taxon>
        <taxon>Actinomycetota</taxon>
        <taxon>Actinomycetes</taxon>
        <taxon>Mycobacteriales</taxon>
        <taxon>Segniliparaceae</taxon>
        <taxon>Segniliparus</taxon>
    </lineage>
</organism>
<dbReference type="GO" id="GO:0005975">
    <property type="term" value="P:carbohydrate metabolic process"/>
    <property type="evidence" value="ECO:0007669"/>
    <property type="project" value="InterPro"/>
</dbReference>
<evidence type="ECO:0000259" key="1">
    <source>
        <dbReference type="Pfam" id="PF03033"/>
    </source>
</evidence>
<evidence type="ECO:0000313" key="3">
    <source>
        <dbReference type="EMBL" id="ADG98961.1"/>
    </source>
</evidence>